<comment type="caution">
    <text evidence="5">The sequence shown here is derived from an EMBL/GenBank/DDBJ whole genome shotgun (WGS) entry which is preliminary data.</text>
</comment>
<dbReference type="AlphaFoldDB" id="A0A7C5N0H2"/>
<gene>
    <name evidence="5" type="ORF">ENJ98_07275</name>
</gene>
<dbReference type="InterPro" id="IPR036388">
    <property type="entry name" value="WH-like_DNA-bd_sf"/>
</dbReference>
<evidence type="ECO:0000259" key="4">
    <source>
        <dbReference type="PROSITE" id="PS51063"/>
    </source>
</evidence>
<dbReference type="EMBL" id="DROM01000435">
    <property type="protein sequence ID" value="HHH14022.1"/>
    <property type="molecule type" value="Genomic_DNA"/>
</dbReference>
<dbReference type="PROSITE" id="PS51063">
    <property type="entry name" value="HTH_CRP_2"/>
    <property type="match status" value="1"/>
</dbReference>
<dbReference type="SMART" id="SM00419">
    <property type="entry name" value="HTH_CRP"/>
    <property type="match status" value="1"/>
</dbReference>
<accession>A0A7C5N0H2</accession>
<dbReference type="GO" id="GO:0005829">
    <property type="term" value="C:cytosol"/>
    <property type="evidence" value="ECO:0007669"/>
    <property type="project" value="TreeGrafter"/>
</dbReference>
<keyword evidence="1" id="KW-0805">Transcription regulation</keyword>
<dbReference type="PANTHER" id="PTHR24567:SF74">
    <property type="entry name" value="HTH-TYPE TRANSCRIPTIONAL REGULATOR ARCR"/>
    <property type="match status" value="1"/>
</dbReference>
<dbReference type="SMART" id="SM00100">
    <property type="entry name" value="cNMP"/>
    <property type="match status" value="1"/>
</dbReference>
<feature type="domain" description="HTH crp-type" evidence="4">
    <location>
        <begin position="150"/>
        <end position="216"/>
    </location>
</feature>
<dbReference type="InterPro" id="IPR036390">
    <property type="entry name" value="WH_DNA-bd_sf"/>
</dbReference>
<feature type="non-terminal residue" evidence="5">
    <location>
        <position position="222"/>
    </location>
</feature>
<evidence type="ECO:0000256" key="1">
    <source>
        <dbReference type="ARBA" id="ARBA00023015"/>
    </source>
</evidence>
<dbReference type="PRINTS" id="PR00034">
    <property type="entry name" value="HTHCRP"/>
</dbReference>
<evidence type="ECO:0000256" key="3">
    <source>
        <dbReference type="ARBA" id="ARBA00023163"/>
    </source>
</evidence>
<proteinExistence type="predicted"/>
<dbReference type="InterPro" id="IPR018490">
    <property type="entry name" value="cNMP-bd_dom_sf"/>
</dbReference>
<reference evidence="5" key="1">
    <citation type="journal article" date="2020" name="mSystems">
        <title>Genome- and Community-Level Interaction Insights into Carbon Utilization and Element Cycling Functions of Hydrothermarchaeota in Hydrothermal Sediment.</title>
        <authorList>
            <person name="Zhou Z."/>
            <person name="Liu Y."/>
            <person name="Xu W."/>
            <person name="Pan J."/>
            <person name="Luo Z.H."/>
            <person name="Li M."/>
        </authorList>
    </citation>
    <scope>NUCLEOTIDE SEQUENCE [LARGE SCALE GENOMIC DNA]</scope>
    <source>
        <strain evidence="5">HyVt-535</strain>
    </source>
</reference>
<evidence type="ECO:0000313" key="5">
    <source>
        <dbReference type="EMBL" id="HHH14022.1"/>
    </source>
</evidence>
<organism evidence="5">
    <name type="scientific">Thiolapillus brandeum</name>
    <dbReference type="NCBI Taxonomy" id="1076588"/>
    <lineage>
        <taxon>Bacteria</taxon>
        <taxon>Pseudomonadati</taxon>
        <taxon>Pseudomonadota</taxon>
        <taxon>Gammaproteobacteria</taxon>
        <taxon>Chromatiales</taxon>
        <taxon>Sedimenticolaceae</taxon>
        <taxon>Thiolapillus</taxon>
    </lineage>
</organism>
<dbReference type="InterPro" id="IPR050397">
    <property type="entry name" value="Env_Response_Regulators"/>
</dbReference>
<dbReference type="InterPro" id="IPR014710">
    <property type="entry name" value="RmlC-like_jellyroll"/>
</dbReference>
<evidence type="ECO:0000256" key="2">
    <source>
        <dbReference type="ARBA" id="ARBA00023125"/>
    </source>
</evidence>
<dbReference type="PANTHER" id="PTHR24567">
    <property type="entry name" value="CRP FAMILY TRANSCRIPTIONAL REGULATORY PROTEIN"/>
    <property type="match status" value="1"/>
</dbReference>
<dbReference type="Proteomes" id="UP000886100">
    <property type="component" value="Unassembled WGS sequence"/>
</dbReference>
<dbReference type="InterPro" id="IPR012318">
    <property type="entry name" value="HTH_CRP"/>
</dbReference>
<sequence>MAEELLQRFDARFPRLGREEALRRSLSRQGRLVRLPVDQHICLEGSSCTHLAFLLEGTARIYKVGETGREITLYRIEPGECCILTLSCILTEKRFPAFAVAETELEAVVVPAATVRHWTDTLPGWRRYSWDLVADRLGNIISLVEEITFRRMDQRLEHHLARAELFPPGRRVSVTHQQIATELGTSREVVSRLLKDLEQKGKVELGRGWLKVNAPLLPGTPV</sequence>
<dbReference type="Pfam" id="PF00027">
    <property type="entry name" value="cNMP_binding"/>
    <property type="match status" value="1"/>
</dbReference>
<dbReference type="Pfam" id="PF13545">
    <property type="entry name" value="HTH_Crp_2"/>
    <property type="match status" value="1"/>
</dbReference>
<name>A0A7C5N0H2_9GAMM</name>
<dbReference type="GO" id="GO:0003677">
    <property type="term" value="F:DNA binding"/>
    <property type="evidence" value="ECO:0007669"/>
    <property type="project" value="UniProtKB-KW"/>
</dbReference>
<dbReference type="SUPFAM" id="SSF46785">
    <property type="entry name" value="Winged helix' DNA-binding domain"/>
    <property type="match status" value="1"/>
</dbReference>
<dbReference type="SUPFAM" id="SSF51206">
    <property type="entry name" value="cAMP-binding domain-like"/>
    <property type="match status" value="1"/>
</dbReference>
<dbReference type="Gene3D" id="2.60.120.10">
    <property type="entry name" value="Jelly Rolls"/>
    <property type="match status" value="1"/>
</dbReference>
<keyword evidence="3" id="KW-0804">Transcription</keyword>
<dbReference type="GO" id="GO:0003700">
    <property type="term" value="F:DNA-binding transcription factor activity"/>
    <property type="evidence" value="ECO:0007669"/>
    <property type="project" value="TreeGrafter"/>
</dbReference>
<dbReference type="Gene3D" id="1.10.10.10">
    <property type="entry name" value="Winged helix-like DNA-binding domain superfamily/Winged helix DNA-binding domain"/>
    <property type="match status" value="1"/>
</dbReference>
<dbReference type="CDD" id="cd00038">
    <property type="entry name" value="CAP_ED"/>
    <property type="match status" value="1"/>
</dbReference>
<protein>
    <submittedName>
        <fullName evidence="5">Crp/Fnr family transcriptional regulator</fullName>
    </submittedName>
</protein>
<dbReference type="InterPro" id="IPR000595">
    <property type="entry name" value="cNMP-bd_dom"/>
</dbReference>
<keyword evidence="2" id="KW-0238">DNA-binding</keyword>